<evidence type="ECO:0000256" key="1">
    <source>
        <dbReference type="SAM" id="Coils"/>
    </source>
</evidence>
<evidence type="ECO:0000313" key="3">
    <source>
        <dbReference type="EMBL" id="OBA27731.1"/>
    </source>
</evidence>
<evidence type="ECO:0008006" key="5">
    <source>
        <dbReference type="Google" id="ProtNLM"/>
    </source>
</evidence>
<comment type="caution">
    <text evidence="3">The sequence shown here is derived from an EMBL/GenBank/DDBJ whole genome shotgun (WGS) entry which is preliminary data.</text>
</comment>
<reference evidence="4" key="1">
    <citation type="journal article" date="2016" name="Proc. Natl. Acad. Sci. U.S.A.">
        <title>Comparative genomics of biotechnologically important yeasts.</title>
        <authorList>
            <person name="Riley R."/>
            <person name="Haridas S."/>
            <person name="Wolfe K.H."/>
            <person name="Lopes M.R."/>
            <person name="Hittinger C.T."/>
            <person name="Goeker M."/>
            <person name="Salamov A.A."/>
            <person name="Wisecaver J.H."/>
            <person name="Long T.M."/>
            <person name="Calvey C.H."/>
            <person name="Aerts A.L."/>
            <person name="Barry K.W."/>
            <person name="Choi C."/>
            <person name="Clum A."/>
            <person name="Coughlan A.Y."/>
            <person name="Deshpande S."/>
            <person name="Douglass A.P."/>
            <person name="Hanson S.J."/>
            <person name="Klenk H.-P."/>
            <person name="LaButti K.M."/>
            <person name="Lapidus A."/>
            <person name="Lindquist E.A."/>
            <person name="Lipzen A.M."/>
            <person name="Meier-Kolthoff J.P."/>
            <person name="Ohm R.A."/>
            <person name="Otillar R.P."/>
            <person name="Pangilinan J.L."/>
            <person name="Peng Y."/>
            <person name="Rokas A."/>
            <person name="Rosa C.A."/>
            <person name="Scheuner C."/>
            <person name="Sibirny A.A."/>
            <person name="Slot J.C."/>
            <person name="Stielow J.B."/>
            <person name="Sun H."/>
            <person name="Kurtzman C.P."/>
            <person name="Blackwell M."/>
            <person name="Grigoriev I.V."/>
            <person name="Jeffries T.W."/>
        </authorList>
    </citation>
    <scope>NUCLEOTIDE SEQUENCE [LARGE SCALE GENOMIC DNA]</scope>
    <source>
        <strain evidence="4">NRRL Y-1626</strain>
    </source>
</reference>
<feature type="coiled-coil region" evidence="1">
    <location>
        <begin position="320"/>
        <end position="347"/>
    </location>
</feature>
<keyword evidence="1" id="KW-0175">Coiled coil</keyword>
<dbReference type="Proteomes" id="UP000092321">
    <property type="component" value="Unassembled WGS sequence"/>
</dbReference>
<feature type="region of interest" description="Disordered" evidence="2">
    <location>
        <begin position="499"/>
        <end position="519"/>
    </location>
</feature>
<organism evidence="3 4">
    <name type="scientific">Hanseniaspora valbyensis NRRL Y-1626</name>
    <dbReference type="NCBI Taxonomy" id="766949"/>
    <lineage>
        <taxon>Eukaryota</taxon>
        <taxon>Fungi</taxon>
        <taxon>Dikarya</taxon>
        <taxon>Ascomycota</taxon>
        <taxon>Saccharomycotina</taxon>
        <taxon>Saccharomycetes</taxon>
        <taxon>Saccharomycodales</taxon>
        <taxon>Saccharomycodaceae</taxon>
        <taxon>Hanseniaspora</taxon>
    </lineage>
</organism>
<accession>A0A1B7TG76</accession>
<dbReference type="OrthoDB" id="5354116at2759"/>
<protein>
    <recommendedName>
        <fullName evidence="5">Bromo domain-containing protein</fullName>
    </recommendedName>
</protein>
<feature type="compositionally biased region" description="Polar residues" evidence="2">
    <location>
        <begin position="499"/>
        <end position="510"/>
    </location>
</feature>
<sequence>MSESIDNIKNVISVIHEIVKDTTIFNETIYDNENQTFFDFLSIKDTLDKYIENLKNLDLTNPDVKKYTIKSKLDENKYKTIELFYKDFVIVCFILLNTLNKYSESYYTIDKLYQVVSELVLRNLSSSINNSIHNETYQKEDPNLTIPKALKKGFETQFNCISEFYQIPIKKQLQVNVQLGKNIIDRNGANKYNTFNSNSETLFSSILNKSILDKREDQLPDENVNFINVLPVDISSTIEAPKLGLILASTNKRIPDPTLPATRILTRYINPLWYKLPVNIWLKNLIPDDNNNKLQHILPIVSNNESLINNCKATDLWMKKTNYLVKYNQKEEEIKQQQAKIESLEQQEIDKITSNVLIKKHASLDAENDDVDKNKINLKNLVTWSELHYYTDEELELLTECDGLKKVQEFISKYLSKLIVLQQQRLKNVKLTKPKPLEIELYHKIQNLLKIVLIYSSKEQMKDLELPTINTVPILQPNYTGSLSVNKLSINQTGLNFNNSTSPSYTTSGKYRSKKYRKA</sequence>
<dbReference type="EMBL" id="LXPE01000007">
    <property type="protein sequence ID" value="OBA27731.1"/>
    <property type="molecule type" value="Genomic_DNA"/>
</dbReference>
<keyword evidence="4" id="KW-1185">Reference proteome</keyword>
<dbReference type="AlphaFoldDB" id="A0A1B7TG76"/>
<evidence type="ECO:0000313" key="4">
    <source>
        <dbReference type="Proteomes" id="UP000092321"/>
    </source>
</evidence>
<gene>
    <name evidence="3" type="ORF">HANVADRAFT_6109</name>
</gene>
<name>A0A1B7TG76_9ASCO</name>
<evidence type="ECO:0000256" key="2">
    <source>
        <dbReference type="SAM" id="MobiDB-lite"/>
    </source>
</evidence>
<proteinExistence type="predicted"/>